<evidence type="ECO:0000313" key="1">
    <source>
        <dbReference type="EMBL" id="XBN41370.1"/>
    </source>
</evidence>
<reference evidence="1" key="1">
    <citation type="submission" date="2023-05" db="EMBL/GenBank/DDBJ databases">
        <title>Complete genome sequence data from fresh produce 2nd batch.</title>
        <authorList>
            <person name="Stein M."/>
            <person name="Cho G.-S."/>
            <person name="Brinks E."/>
            <person name="Franz C.M.A.P."/>
        </authorList>
    </citation>
    <scope>NUCLEOTIDE SEQUENCE [LARGE SCALE GENOMIC DNA]</scope>
    <source>
        <strain evidence="1">E1</strain>
    </source>
</reference>
<evidence type="ECO:0000313" key="2">
    <source>
        <dbReference type="Proteomes" id="UP000323234"/>
    </source>
</evidence>
<sequence>MFFATGGIGIFFIDYLLHHTAENSKQGIKMHFLNGFNGFFHSGEATTPSVMSNNPSKIVGKIEPNQTLAMGYYSFTKPDDFEPYEQECYYNVAKMIEINGGEPVYGWVLWESSSMIEAEAHCLYRNVDGVVLDITPRVSGEDKILFVPDSRIKISLKHLGGTSFSMTQHTNPQLMISSNQFVPSRAVELKFDQSEIRVIKLGDYKNSFLFE</sequence>
<proteinExistence type="predicted"/>
<dbReference type="RefSeq" id="WP_149323866.1">
    <property type="nucleotide sequence ID" value="NZ_CP126604.1"/>
</dbReference>
<keyword evidence="2" id="KW-1185">Reference proteome</keyword>
<dbReference type="KEGG" id="edy:F0320_08260"/>
<organism evidence="1 2">
    <name type="scientific">Enterobacter dykesii</name>
    <dbReference type="NCBI Taxonomy" id="2797506"/>
    <lineage>
        <taxon>Bacteria</taxon>
        <taxon>Pseudomonadati</taxon>
        <taxon>Pseudomonadota</taxon>
        <taxon>Gammaproteobacteria</taxon>
        <taxon>Enterobacterales</taxon>
        <taxon>Enterobacteriaceae</taxon>
        <taxon>Enterobacter</taxon>
    </lineage>
</organism>
<accession>A0AAU7J5Y9</accession>
<gene>
    <name evidence="1" type="ORF">F0320_08260</name>
</gene>
<dbReference type="EMBL" id="CP126604">
    <property type="protein sequence ID" value="XBN41370.1"/>
    <property type="molecule type" value="Genomic_DNA"/>
</dbReference>
<protein>
    <submittedName>
        <fullName evidence="1">Uncharacterized protein</fullName>
    </submittedName>
</protein>
<dbReference type="Proteomes" id="UP000323234">
    <property type="component" value="Chromosome"/>
</dbReference>
<name>A0AAU7J5Y9_9ENTR</name>
<dbReference type="AlphaFoldDB" id="A0AAU7J5Y9"/>